<dbReference type="PROSITE" id="PS50077">
    <property type="entry name" value="HEAT_REPEAT"/>
    <property type="match status" value="1"/>
</dbReference>
<dbReference type="EMBL" id="LAZR01053810">
    <property type="protein sequence ID" value="KKK79924.1"/>
    <property type="molecule type" value="Genomic_DNA"/>
</dbReference>
<protein>
    <recommendedName>
        <fullName evidence="3">HEAT repeat domain-containing protein</fullName>
    </recommendedName>
</protein>
<dbReference type="PANTHER" id="PTHR12697:SF5">
    <property type="entry name" value="DEOXYHYPUSINE HYDROXYLASE"/>
    <property type="match status" value="1"/>
</dbReference>
<evidence type="ECO:0008006" key="3">
    <source>
        <dbReference type="Google" id="ProtNLM"/>
    </source>
</evidence>
<dbReference type="SMART" id="SM00567">
    <property type="entry name" value="EZ_HEAT"/>
    <property type="match status" value="5"/>
</dbReference>
<accession>A0A0F9ANA4</accession>
<evidence type="ECO:0000256" key="1">
    <source>
        <dbReference type="ARBA" id="ARBA00045876"/>
    </source>
</evidence>
<name>A0A0F9ANA4_9ZZZZ</name>
<proteinExistence type="predicted"/>
<reference evidence="2" key="1">
    <citation type="journal article" date="2015" name="Nature">
        <title>Complex archaea that bridge the gap between prokaryotes and eukaryotes.</title>
        <authorList>
            <person name="Spang A."/>
            <person name="Saw J.H."/>
            <person name="Jorgensen S.L."/>
            <person name="Zaremba-Niedzwiedzka K."/>
            <person name="Martijn J."/>
            <person name="Lind A.E."/>
            <person name="van Eijk R."/>
            <person name="Schleper C."/>
            <person name="Guy L."/>
            <person name="Ettema T.J."/>
        </authorList>
    </citation>
    <scope>NUCLEOTIDE SEQUENCE</scope>
</reference>
<dbReference type="Gene3D" id="1.25.10.10">
    <property type="entry name" value="Leucine-rich Repeat Variant"/>
    <property type="match status" value="2"/>
</dbReference>
<dbReference type="InterPro" id="IPR021133">
    <property type="entry name" value="HEAT_type_2"/>
</dbReference>
<gene>
    <name evidence="2" type="ORF">LCGC14_2828640</name>
</gene>
<dbReference type="GO" id="GO:0016491">
    <property type="term" value="F:oxidoreductase activity"/>
    <property type="evidence" value="ECO:0007669"/>
    <property type="project" value="TreeGrafter"/>
</dbReference>
<comment type="function">
    <text evidence="1">Catalyzes the hydroxylation of the N(6)-(4-aminobutyl)-L-lysine intermediate produced by deoxyhypusine synthase/DHPS on a critical lysine of the eukaryotic translation initiation factor 5A/eIF-5A. This is the second step of the post-translational modification of that lysine into an unusual amino acid residue named hypusine. Hypusination is unique to mature eIF-5A factor and is essential for its function.</text>
</comment>
<feature type="non-terminal residue" evidence="2">
    <location>
        <position position="1"/>
    </location>
</feature>
<dbReference type="AlphaFoldDB" id="A0A0F9ANA4"/>
<sequence>LQTHPKSINDLAPQALEIIQYGLADDNPRIRVKAIEVVIDTKRIRLMPDVQRLLKDEFVPVRFLAALAVGDLEYHLAEREVAGLLKDEDENVRIAADYAMGRLGYPDRFQLLRRAISSPDQRVRANAALLIGKTGDKSALKLLYRAKEDEDSDDKVRFQAAEAIAMLGDEKIFPRLWATVFSYYVDDRIRGIEAMGALGTAKARDVLITKLDDDILEIRLVAAEQLGMLGYATGEPEVLDVFTKKLTADLDEQGLERVNVLTALAIGQIGTPSLTKFLPHLLKNKAKAVRIAAAKAVFQCAMKSKK</sequence>
<dbReference type="InterPro" id="IPR011989">
    <property type="entry name" value="ARM-like"/>
</dbReference>
<dbReference type="SUPFAM" id="SSF48371">
    <property type="entry name" value="ARM repeat"/>
    <property type="match status" value="1"/>
</dbReference>
<dbReference type="Pfam" id="PF13646">
    <property type="entry name" value="HEAT_2"/>
    <property type="match status" value="1"/>
</dbReference>
<dbReference type="InterPro" id="IPR016024">
    <property type="entry name" value="ARM-type_fold"/>
</dbReference>
<dbReference type="PANTHER" id="PTHR12697">
    <property type="entry name" value="PBS LYASE HEAT-LIKE PROTEIN"/>
    <property type="match status" value="1"/>
</dbReference>
<comment type="caution">
    <text evidence="2">The sequence shown here is derived from an EMBL/GenBank/DDBJ whole genome shotgun (WGS) entry which is preliminary data.</text>
</comment>
<dbReference type="InterPro" id="IPR004155">
    <property type="entry name" value="PBS_lyase_HEAT"/>
</dbReference>
<evidence type="ECO:0000313" key="2">
    <source>
        <dbReference type="EMBL" id="KKK79924.1"/>
    </source>
</evidence>
<organism evidence="2">
    <name type="scientific">marine sediment metagenome</name>
    <dbReference type="NCBI Taxonomy" id="412755"/>
    <lineage>
        <taxon>unclassified sequences</taxon>
        <taxon>metagenomes</taxon>
        <taxon>ecological metagenomes</taxon>
    </lineage>
</organism>